<dbReference type="AlphaFoldDB" id="A0A182W3V9"/>
<dbReference type="GO" id="GO:0005576">
    <property type="term" value="C:extracellular region"/>
    <property type="evidence" value="ECO:0007669"/>
    <property type="project" value="InterPro"/>
</dbReference>
<accession>A0A182W3V9</accession>
<sequence>MASDMKIIFGVAFVLLGALACLSNIAQAARCDGLPGGTMLLADNIAECNRYVVCQHEIDHEWYCPPGEFFNPRNLQCELSCPPERERLWCAGVPDGAFIRVPPGQPPNCQNYYTCFGGEMFLNSCPPGFFFSQVLQACGLDQQQC</sequence>
<dbReference type="InterPro" id="IPR036508">
    <property type="entry name" value="Chitin-bd_dom_sf"/>
</dbReference>
<feature type="signal peptide" evidence="1">
    <location>
        <begin position="1"/>
        <end position="28"/>
    </location>
</feature>
<dbReference type="Gene3D" id="2.170.140.10">
    <property type="entry name" value="Chitin binding domain"/>
    <property type="match status" value="2"/>
</dbReference>
<protein>
    <recommendedName>
        <fullName evidence="2">Chitin-binding type-2 domain-containing protein</fullName>
    </recommendedName>
</protein>
<dbReference type="Pfam" id="PF01607">
    <property type="entry name" value="CBM_14"/>
    <property type="match status" value="2"/>
</dbReference>
<feature type="domain" description="Chitin-binding type-2" evidence="2">
    <location>
        <begin position="28"/>
        <end position="77"/>
    </location>
</feature>
<evidence type="ECO:0000313" key="4">
    <source>
        <dbReference type="Proteomes" id="UP000075920"/>
    </source>
</evidence>
<dbReference type="SUPFAM" id="SSF57625">
    <property type="entry name" value="Invertebrate chitin-binding proteins"/>
    <property type="match status" value="2"/>
</dbReference>
<organism evidence="3 4">
    <name type="scientific">Anopheles minimus</name>
    <dbReference type="NCBI Taxonomy" id="112268"/>
    <lineage>
        <taxon>Eukaryota</taxon>
        <taxon>Metazoa</taxon>
        <taxon>Ecdysozoa</taxon>
        <taxon>Arthropoda</taxon>
        <taxon>Hexapoda</taxon>
        <taxon>Insecta</taxon>
        <taxon>Pterygota</taxon>
        <taxon>Neoptera</taxon>
        <taxon>Endopterygota</taxon>
        <taxon>Diptera</taxon>
        <taxon>Nematocera</taxon>
        <taxon>Culicoidea</taxon>
        <taxon>Culicidae</taxon>
        <taxon>Anophelinae</taxon>
        <taxon>Anopheles</taxon>
    </lineage>
</organism>
<dbReference type="Proteomes" id="UP000075920">
    <property type="component" value="Unassembled WGS sequence"/>
</dbReference>
<keyword evidence="4" id="KW-1185">Reference proteome</keyword>
<dbReference type="InterPro" id="IPR002557">
    <property type="entry name" value="Chitin-bd_dom"/>
</dbReference>
<proteinExistence type="predicted"/>
<feature type="domain" description="Chitin-binding type-2" evidence="2">
    <location>
        <begin position="87"/>
        <end position="145"/>
    </location>
</feature>
<dbReference type="PROSITE" id="PS50940">
    <property type="entry name" value="CHIT_BIND_II"/>
    <property type="match status" value="2"/>
</dbReference>
<evidence type="ECO:0000259" key="2">
    <source>
        <dbReference type="PROSITE" id="PS50940"/>
    </source>
</evidence>
<keyword evidence="1" id="KW-0732">Signal</keyword>
<reference evidence="4" key="1">
    <citation type="submission" date="2013-03" db="EMBL/GenBank/DDBJ databases">
        <title>The Genome Sequence of Anopheles minimus MINIMUS1.</title>
        <authorList>
            <consortium name="The Broad Institute Genomics Platform"/>
            <person name="Neafsey D.E."/>
            <person name="Walton C."/>
            <person name="Walker B."/>
            <person name="Young S.K."/>
            <person name="Zeng Q."/>
            <person name="Gargeya S."/>
            <person name="Fitzgerald M."/>
            <person name="Haas B."/>
            <person name="Abouelleil A."/>
            <person name="Allen A.W."/>
            <person name="Alvarado L."/>
            <person name="Arachchi H.M."/>
            <person name="Berlin A.M."/>
            <person name="Chapman S.B."/>
            <person name="Gainer-Dewar J."/>
            <person name="Goldberg J."/>
            <person name="Griggs A."/>
            <person name="Gujja S."/>
            <person name="Hansen M."/>
            <person name="Howarth C."/>
            <person name="Imamovic A."/>
            <person name="Ireland A."/>
            <person name="Larimer J."/>
            <person name="McCowan C."/>
            <person name="Murphy C."/>
            <person name="Pearson M."/>
            <person name="Poon T.W."/>
            <person name="Priest M."/>
            <person name="Roberts A."/>
            <person name="Saif S."/>
            <person name="Shea T."/>
            <person name="Sisk P."/>
            <person name="Sykes S."/>
            <person name="Wortman J."/>
            <person name="Nusbaum C."/>
            <person name="Birren B."/>
        </authorList>
    </citation>
    <scope>NUCLEOTIDE SEQUENCE [LARGE SCALE GENOMIC DNA]</scope>
    <source>
        <strain evidence="4">MINIMUS1</strain>
    </source>
</reference>
<reference evidence="3" key="2">
    <citation type="submission" date="2020-05" db="UniProtKB">
        <authorList>
            <consortium name="EnsemblMetazoa"/>
        </authorList>
    </citation>
    <scope>IDENTIFICATION</scope>
    <source>
        <strain evidence="3">MINIMUS1</strain>
    </source>
</reference>
<dbReference type="PROSITE" id="PS51257">
    <property type="entry name" value="PROKAR_LIPOPROTEIN"/>
    <property type="match status" value="1"/>
</dbReference>
<dbReference type="SMART" id="SM00494">
    <property type="entry name" value="ChtBD2"/>
    <property type="match status" value="2"/>
</dbReference>
<dbReference type="EnsemblMetazoa" id="AMIN005020-RA">
    <property type="protein sequence ID" value="AMIN005020-PA"/>
    <property type="gene ID" value="AMIN005020"/>
</dbReference>
<evidence type="ECO:0000313" key="3">
    <source>
        <dbReference type="EnsemblMetazoa" id="AMIN005020-PA"/>
    </source>
</evidence>
<dbReference type="GO" id="GO:0008061">
    <property type="term" value="F:chitin binding"/>
    <property type="evidence" value="ECO:0007669"/>
    <property type="project" value="InterPro"/>
</dbReference>
<dbReference type="VEuPathDB" id="VectorBase:AMIN005020"/>
<name>A0A182W3V9_9DIPT</name>
<feature type="chain" id="PRO_5008140681" description="Chitin-binding type-2 domain-containing protein" evidence="1">
    <location>
        <begin position="29"/>
        <end position="145"/>
    </location>
</feature>
<evidence type="ECO:0000256" key="1">
    <source>
        <dbReference type="SAM" id="SignalP"/>
    </source>
</evidence>